<accession>A0A0W0YWM8</accession>
<evidence type="ECO:0000313" key="1">
    <source>
        <dbReference type="EMBL" id="KTD61243.1"/>
    </source>
</evidence>
<evidence type="ECO:0000313" key="2">
    <source>
        <dbReference type="Proteomes" id="UP000054877"/>
    </source>
</evidence>
<dbReference type="OrthoDB" id="5647152at2"/>
<dbReference type="RefSeq" id="WP_058484769.1">
    <property type="nucleotide sequence ID" value="NZ_CAAAII010000004.1"/>
</dbReference>
<dbReference type="PATRIC" id="fig|452.5.peg.3167"/>
<dbReference type="Proteomes" id="UP000054877">
    <property type="component" value="Unassembled WGS sequence"/>
</dbReference>
<dbReference type="Gene3D" id="3.40.50.11550">
    <property type="match status" value="1"/>
</dbReference>
<sequence>MSICILKGKDTESIDSEDYPGIKACYENLVTALIDKGFPRESIRIYFDDENRQIHFDYHMDEIDALVMYAGFENKLQGSYTRYPFSEAWQGHRYEFWHYRSLEHYIAEINGLCEKFAVLSERRVYPRSIWTFKDKDHAFLSGAERKGAIKNALQELRKQCPVRQGIFVNEIHHHQFPKKFLIENLDYFKKLGIQTLFFEFLLYDRHQSLLNAYFNSESDELPAELACYLHYKDVVSGCCFSGYTEIVKAAKKAGIRVVALDSYASLLSTESKIKRNYFDNEESVRLRSFNGLAAEIIEKEHGDKPYLVFLGLEHGYVNGHSRFRTTKSVAELLPHTCSVFFSDKPLSIEGSYSRYSPFFSDGKTPVVNYSRDKSAGADIAESSWPSHVSCKL</sequence>
<dbReference type="EMBL" id="LNYX01000034">
    <property type="protein sequence ID" value="KTD61243.1"/>
    <property type="molecule type" value="Genomic_DNA"/>
</dbReference>
<keyword evidence="2" id="KW-1185">Reference proteome</keyword>
<proteinExistence type="predicted"/>
<dbReference type="AlphaFoldDB" id="A0A0W0YWM8"/>
<dbReference type="STRING" id="452.Lspi_2863"/>
<comment type="caution">
    <text evidence="1">The sequence shown here is derived from an EMBL/GenBank/DDBJ whole genome shotgun (WGS) entry which is preliminary data.</text>
</comment>
<dbReference type="SUPFAM" id="SSF159501">
    <property type="entry name" value="EreA/ChaN-like"/>
    <property type="match status" value="1"/>
</dbReference>
<gene>
    <name evidence="1" type="ORF">Lspi_2863</name>
</gene>
<organism evidence="1 2">
    <name type="scientific">Legionella spiritensis</name>
    <dbReference type="NCBI Taxonomy" id="452"/>
    <lineage>
        <taxon>Bacteria</taxon>
        <taxon>Pseudomonadati</taxon>
        <taxon>Pseudomonadota</taxon>
        <taxon>Gammaproteobacteria</taxon>
        <taxon>Legionellales</taxon>
        <taxon>Legionellaceae</taxon>
        <taxon>Legionella</taxon>
    </lineage>
</organism>
<protein>
    <submittedName>
        <fullName evidence="1">Uncharacterized protein</fullName>
    </submittedName>
</protein>
<reference evidence="1 2" key="1">
    <citation type="submission" date="2015-11" db="EMBL/GenBank/DDBJ databases">
        <title>Genomic analysis of 38 Legionella species identifies large and diverse effector repertoires.</title>
        <authorList>
            <person name="Burstein D."/>
            <person name="Amaro F."/>
            <person name="Zusman T."/>
            <person name="Lifshitz Z."/>
            <person name="Cohen O."/>
            <person name="Gilbert J.A."/>
            <person name="Pupko T."/>
            <person name="Shuman H.A."/>
            <person name="Segal G."/>
        </authorList>
    </citation>
    <scope>NUCLEOTIDE SEQUENCE [LARGE SCALE GENOMIC DNA]</scope>
    <source>
        <strain evidence="1 2">Mt.St.Helens-9</strain>
    </source>
</reference>
<name>A0A0W0YWM8_LEGSP</name>